<reference evidence="1" key="2">
    <citation type="submission" date="2019-01" db="UniProtKB">
        <authorList>
            <consortium name="EnsemblPlants"/>
        </authorList>
    </citation>
    <scope>IDENTIFICATION</scope>
    <source>
        <strain evidence="1">cv. Heinz 1706</strain>
    </source>
</reference>
<dbReference type="Proteomes" id="UP000004994">
    <property type="component" value="Chromosome 4"/>
</dbReference>
<dbReference type="InParanoid" id="A0A3Q7G1X5"/>
<keyword evidence="2" id="KW-1185">Reference proteome</keyword>
<dbReference type="PaxDb" id="4081-Solyc04g051880.1.1"/>
<reference evidence="1" key="1">
    <citation type="journal article" date="2012" name="Nature">
        <title>The tomato genome sequence provides insights into fleshy fruit evolution.</title>
        <authorList>
            <consortium name="Tomato Genome Consortium"/>
        </authorList>
    </citation>
    <scope>NUCLEOTIDE SEQUENCE [LARGE SCALE GENOMIC DNA]</scope>
    <source>
        <strain evidence="1">cv. Heinz 1706</strain>
    </source>
</reference>
<protein>
    <submittedName>
        <fullName evidence="1">Uncharacterized protein</fullName>
    </submittedName>
</protein>
<dbReference type="AlphaFoldDB" id="A0A3Q7G1X5"/>
<sequence>MASNILFFLNHGCSSLDLEKLILRNPIIFVQKLEWLEDIVQRVEKEFCICRDSRMFYYGVEMSLWVVIQPWSGYSVASKGQSSRG</sequence>
<dbReference type="Gramene" id="Solyc04g051880.2.1">
    <property type="protein sequence ID" value="Solyc04g051880.2.1"/>
    <property type="gene ID" value="Solyc04g051880.2"/>
</dbReference>
<accession>A0A3Q7G1X5</accession>
<proteinExistence type="predicted"/>
<evidence type="ECO:0000313" key="1">
    <source>
        <dbReference type="EnsemblPlants" id="Solyc04g051880.2.1"/>
    </source>
</evidence>
<evidence type="ECO:0000313" key="2">
    <source>
        <dbReference type="Proteomes" id="UP000004994"/>
    </source>
</evidence>
<dbReference type="EnsemblPlants" id="Solyc04g051880.2.1">
    <property type="protein sequence ID" value="Solyc04g051880.2.1"/>
    <property type="gene ID" value="Solyc04g051880.2"/>
</dbReference>
<name>A0A3Q7G1X5_SOLLC</name>
<organism evidence="1">
    <name type="scientific">Solanum lycopersicum</name>
    <name type="common">Tomato</name>
    <name type="synonym">Lycopersicon esculentum</name>
    <dbReference type="NCBI Taxonomy" id="4081"/>
    <lineage>
        <taxon>Eukaryota</taxon>
        <taxon>Viridiplantae</taxon>
        <taxon>Streptophyta</taxon>
        <taxon>Embryophyta</taxon>
        <taxon>Tracheophyta</taxon>
        <taxon>Spermatophyta</taxon>
        <taxon>Magnoliopsida</taxon>
        <taxon>eudicotyledons</taxon>
        <taxon>Gunneridae</taxon>
        <taxon>Pentapetalae</taxon>
        <taxon>asterids</taxon>
        <taxon>lamiids</taxon>
        <taxon>Solanales</taxon>
        <taxon>Solanaceae</taxon>
        <taxon>Solanoideae</taxon>
        <taxon>Solaneae</taxon>
        <taxon>Solanum</taxon>
        <taxon>Solanum subgen. Lycopersicon</taxon>
    </lineage>
</organism>